<dbReference type="GO" id="GO:0090729">
    <property type="term" value="F:toxin activity"/>
    <property type="evidence" value="ECO:0007669"/>
    <property type="project" value="UniProtKB-KW"/>
</dbReference>
<evidence type="ECO:0000259" key="1">
    <source>
        <dbReference type="Pfam" id="PF11647"/>
    </source>
</evidence>
<dbReference type="GO" id="GO:0005576">
    <property type="term" value="C:extracellular region"/>
    <property type="evidence" value="ECO:0007669"/>
    <property type="project" value="UniProtKB-SubCell"/>
</dbReference>
<feature type="non-terminal residue" evidence="2">
    <location>
        <position position="181"/>
    </location>
</feature>
<dbReference type="GO" id="GO:0033644">
    <property type="term" value="C:host cell membrane"/>
    <property type="evidence" value="ECO:0007669"/>
    <property type="project" value="UniProtKB-SubCell"/>
</dbReference>
<dbReference type="AlphaFoldDB" id="A0AAW4BLK4"/>
<name>A0AAW4BLK4_VIBAN</name>
<comment type="caution">
    <text evidence="2">The sequence shown here is derived from an EMBL/GenBank/DDBJ whole genome shotgun (WGS) entry which is preliminary data.</text>
</comment>
<organism evidence="2 3">
    <name type="scientific">Vibrio anguillarum</name>
    <name type="common">Listonella anguillarum</name>
    <dbReference type="NCBI Taxonomy" id="55601"/>
    <lineage>
        <taxon>Bacteria</taxon>
        <taxon>Pseudomonadati</taxon>
        <taxon>Pseudomonadota</taxon>
        <taxon>Gammaproteobacteria</taxon>
        <taxon>Vibrionales</taxon>
        <taxon>Vibrionaceae</taxon>
        <taxon>Vibrio</taxon>
    </lineage>
</organism>
<accession>A0AAW4BLK4</accession>
<dbReference type="InterPro" id="IPR020972">
    <property type="entry name" value="Dermonecrotic/RTX_toxin_MLD"/>
</dbReference>
<dbReference type="Proteomes" id="UP000786185">
    <property type="component" value="Unassembled WGS sequence"/>
</dbReference>
<evidence type="ECO:0000313" key="2">
    <source>
        <dbReference type="EMBL" id="MBF4437729.1"/>
    </source>
</evidence>
<evidence type="ECO:0000313" key="3">
    <source>
        <dbReference type="Proteomes" id="UP000786185"/>
    </source>
</evidence>
<proteinExistence type="predicted"/>
<dbReference type="EMBL" id="SCLC01001271">
    <property type="protein sequence ID" value="MBF4437729.1"/>
    <property type="molecule type" value="Genomic_DNA"/>
</dbReference>
<protein>
    <submittedName>
        <fullName evidence="2">Membrane-targeted effector domain-containing toxin</fullName>
    </submittedName>
</protein>
<reference evidence="2" key="1">
    <citation type="journal article" date="2021" name="PeerJ">
        <title>Analysis of 44 Vibrio anguillarum genomes reveals high genetic diversity.</title>
        <authorList>
            <person name="Hansen M.J."/>
            <person name="Dalsgaard I."/>
        </authorList>
    </citation>
    <scope>NUCLEOTIDE SEQUENCE</scope>
    <source>
        <strain evidence="2">850617-1/1</strain>
    </source>
</reference>
<gene>
    <name evidence="2" type="ORF">ERJ77_25255</name>
</gene>
<feature type="domain" description="Dermonecrotic/RTX toxin membrane localization" evidence="1">
    <location>
        <begin position="118"/>
        <end position="181"/>
    </location>
</feature>
<sequence>SDIALGGNAIDNMLRDSLPFYSLRAERNLLVQEGEEGFEVRSWPGTDGKSKTILLDNPEDAAQQKSIERFILANFDNFEQMPDELFLVDNKVLSHHDGRTRILAQKEEGAWKYNTKAELMSVTELLDAASVTGKVRGESYQQVIDALAEYNLSTFEHADYELESVEKLVNLCKQIEGYVLG</sequence>
<dbReference type="SUPFAM" id="SSF158842">
    <property type="entry name" value="PMT central region-like"/>
    <property type="match status" value="1"/>
</dbReference>
<dbReference type="Pfam" id="PF11647">
    <property type="entry name" value="MLD"/>
    <property type="match status" value="1"/>
</dbReference>
<dbReference type="Gene3D" id="1.20.58.1190">
    <property type="match status" value="1"/>
</dbReference>
<feature type="non-terminal residue" evidence="2">
    <location>
        <position position="1"/>
    </location>
</feature>